<gene>
    <name evidence="2" type="ORF">G8O30_08660</name>
</gene>
<dbReference type="InterPro" id="IPR002575">
    <property type="entry name" value="Aminoglycoside_PTrfase"/>
</dbReference>
<reference evidence="2 3" key="1">
    <citation type="submission" date="2019-07" db="EMBL/GenBank/DDBJ databases">
        <title>Genome sequence of 2 isolates from Red Sea Mangroves.</title>
        <authorList>
            <person name="Sefrji F."/>
            <person name="Michoud G."/>
            <person name="Merlino G."/>
            <person name="Daffonchio D."/>
        </authorList>
    </citation>
    <scope>NUCLEOTIDE SEQUENCE [LARGE SCALE GENOMIC DNA]</scope>
    <source>
        <strain evidence="2 3">R1DC41</strain>
    </source>
</reference>
<dbReference type="Gene3D" id="3.90.1200.10">
    <property type="match status" value="1"/>
</dbReference>
<evidence type="ECO:0000259" key="1">
    <source>
        <dbReference type="Pfam" id="PF01636"/>
    </source>
</evidence>
<name>A0A7S8HFL3_9BACI</name>
<dbReference type="KEGG" id="mcui:G8O30_08660"/>
<dbReference type="RefSeq" id="WP_239671699.1">
    <property type="nucleotide sequence ID" value="NZ_CP049742.1"/>
</dbReference>
<dbReference type="EMBL" id="CP049742">
    <property type="protein sequence ID" value="QPC47029.1"/>
    <property type="molecule type" value="Genomic_DNA"/>
</dbReference>
<evidence type="ECO:0000313" key="2">
    <source>
        <dbReference type="EMBL" id="QPC47029.1"/>
    </source>
</evidence>
<dbReference type="SUPFAM" id="SSF56112">
    <property type="entry name" value="Protein kinase-like (PK-like)"/>
    <property type="match status" value="1"/>
</dbReference>
<sequence>MYNWNYMRDGDDKYDRLRLYLQEKTGESIISIKRLSAKILFVEGVTKNWLLKPFNSAQNLSNQIVLTNCLRQNNFMQTYQFHPIHQNDAILWDQQLWGLFDYLEPKINDPFHYGTMENRIEALDLMRKFHNTSEEIIKELVYLRPYQLENKWRQRFLTFTSHASNIRLWIGIKSYQALLDYGSKSMQGLALHLKSDEEEVVLHGDLAHHNFFRHANGILYLVDFDLMGKGPRLADELQIANRILPSINWSFIKLMEQNHFSQYSSSLPFLYGLLFPSDLFREWNRFLYSSMAQQQQLWPFLYDLTVNQWTLRIRFYERVEKEIALLEGNN</sequence>
<keyword evidence="2" id="KW-0808">Transferase</keyword>
<dbReference type="InterPro" id="IPR011009">
    <property type="entry name" value="Kinase-like_dom_sf"/>
</dbReference>
<dbReference type="AlphaFoldDB" id="A0A7S8HFL3"/>
<feature type="domain" description="Aminoglycoside phosphotransferase" evidence="1">
    <location>
        <begin position="186"/>
        <end position="235"/>
    </location>
</feature>
<accession>A0A7S8HFL3</accession>
<dbReference type="Pfam" id="PF01636">
    <property type="entry name" value="APH"/>
    <property type="match status" value="1"/>
</dbReference>
<dbReference type="Proteomes" id="UP000593626">
    <property type="component" value="Chromosome"/>
</dbReference>
<protein>
    <submittedName>
        <fullName evidence="2">Phosphotransferase</fullName>
    </submittedName>
</protein>
<keyword evidence="3" id="KW-1185">Reference proteome</keyword>
<dbReference type="GO" id="GO:0016740">
    <property type="term" value="F:transferase activity"/>
    <property type="evidence" value="ECO:0007669"/>
    <property type="project" value="UniProtKB-KW"/>
</dbReference>
<proteinExistence type="predicted"/>
<organism evidence="2 3">
    <name type="scientific">Mangrovibacillus cuniculi</name>
    <dbReference type="NCBI Taxonomy" id="2593652"/>
    <lineage>
        <taxon>Bacteria</taxon>
        <taxon>Bacillati</taxon>
        <taxon>Bacillota</taxon>
        <taxon>Bacilli</taxon>
        <taxon>Bacillales</taxon>
        <taxon>Bacillaceae</taxon>
        <taxon>Mangrovibacillus</taxon>
    </lineage>
</organism>
<evidence type="ECO:0000313" key="3">
    <source>
        <dbReference type="Proteomes" id="UP000593626"/>
    </source>
</evidence>